<organism evidence="1">
    <name type="scientific">bioreactor metagenome</name>
    <dbReference type="NCBI Taxonomy" id="1076179"/>
    <lineage>
        <taxon>unclassified sequences</taxon>
        <taxon>metagenomes</taxon>
        <taxon>ecological metagenomes</taxon>
    </lineage>
</organism>
<gene>
    <name evidence="1" type="ORF">SDC9_172984</name>
</gene>
<accession>A0A645GHV3</accession>
<dbReference type="EMBL" id="VSSQ01074792">
    <property type="protein sequence ID" value="MPN25572.1"/>
    <property type="molecule type" value="Genomic_DNA"/>
</dbReference>
<reference evidence="1" key="1">
    <citation type="submission" date="2019-08" db="EMBL/GenBank/DDBJ databases">
        <authorList>
            <person name="Kucharzyk K."/>
            <person name="Murdoch R.W."/>
            <person name="Higgins S."/>
            <person name="Loffler F."/>
        </authorList>
    </citation>
    <scope>NUCLEOTIDE SEQUENCE</scope>
</reference>
<comment type="caution">
    <text evidence="1">The sequence shown here is derived from an EMBL/GenBank/DDBJ whole genome shotgun (WGS) entry which is preliminary data.</text>
</comment>
<proteinExistence type="predicted"/>
<evidence type="ECO:0000313" key="1">
    <source>
        <dbReference type="EMBL" id="MPN25572.1"/>
    </source>
</evidence>
<dbReference type="AlphaFoldDB" id="A0A645GHV3"/>
<sequence>MISSEKGRISLLLGGRSATAEIPPNVFQCVDRAPAILRQGERGLHQVIKRNREIALFVLEERSKLLIHLRRALQYGVFVAAPFRFEQPLVWRSKAQLAFQGGAVFVLHLQHDVRPGLRQALDIG</sequence>
<protein>
    <submittedName>
        <fullName evidence="1">Uncharacterized protein</fullName>
    </submittedName>
</protein>
<name>A0A645GHV3_9ZZZZ</name>